<evidence type="ECO:0000256" key="1">
    <source>
        <dbReference type="SAM" id="MobiDB-lite"/>
    </source>
</evidence>
<organism evidence="2 3">
    <name type="scientific">Hyaloscypha variabilis (strain UAMH 11265 / GT02V1 / F)</name>
    <name type="common">Meliniomyces variabilis</name>
    <dbReference type="NCBI Taxonomy" id="1149755"/>
    <lineage>
        <taxon>Eukaryota</taxon>
        <taxon>Fungi</taxon>
        <taxon>Dikarya</taxon>
        <taxon>Ascomycota</taxon>
        <taxon>Pezizomycotina</taxon>
        <taxon>Leotiomycetes</taxon>
        <taxon>Helotiales</taxon>
        <taxon>Hyaloscyphaceae</taxon>
        <taxon>Hyaloscypha</taxon>
        <taxon>Hyaloscypha variabilis</taxon>
    </lineage>
</organism>
<dbReference type="AlphaFoldDB" id="A0A2J6R9Y6"/>
<evidence type="ECO:0000313" key="3">
    <source>
        <dbReference type="Proteomes" id="UP000235786"/>
    </source>
</evidence>
<sequence length="191" mass="21715">MHSLTSECVVHSRSSESNIPGSSRTRRVSRDNNSSNRVMMNSQPAQETPPINARGIAQKRTASAAIAATHDGLDAINPEHSAEHPRKRSRQENEDIEHEQILVGHRVPDRDERYNNVEIPVYARLNAASNVTFHLGKEEADMSKIELSHQMSARYNQVEFDAIFKKATERETKEEIKRQFHMKFTPKKTGT</sequence>
<feature type="region of interest" description="Disordered" evidence="1">
    <location>
        <begin position="1"/>
        <end position="101"/>
    </location>
</feature>
<gene>
    <name evidence="2" type="ORF">L207DRAFT_112467</name>
</gene>
<feature type="compositionally biased region" description="Low complexity" evidence="1">
    <location>
        <begin position="31"/>
        <end position="42"/>
    </location>
</feature>
<evidence type="ECO:0000313" key="2">
    <source>
        <dbReference type="EMBL" id="PMD35330.1"/>
    </source>
</evidence>
<reference evidence="2 3" key="1">
    <citation type="submission" date="2016-04" db="EMBL/GenBank/DDBJ databases">
        <title>A degradative enzymes factory behind the ericoid mycorrhizal symbiosis.</title>
        <authorList>
            <consortium name="DOE Joint Genome Institute"/>
            <person name="Martino E."/>
            <person name="Morin E."/>
            <person name="Grelet G."/>
            <person name="Kuo A."/>
            <person name="Kohler A."/>
            <person name="Daghino S."/>
            <person name="Barry K."/>
            <person name="Choi C."/>
            <person name="Cichocki N."/>
            <person name="Clum A."/>
            <person name="Copeland A."/>
            <person name="Hainaut M."/>
            <person name="Haridas S."/>
            <person name="Labutti K."/>
            <person name="Lindquist E."/>
            <person name="Lipzen A."/>
            <person name="Khouja H.-R."/>
            <person name="Murat C."/>
            <person name="Ohm R."/>
            <person name="Olson A."/>
            <person name="Spatafora J."/>
            <person name="Veneault-Fourrey C."/>
            <person name="Henrissat B."/>
            <person name="Grigoriev I."/>
            <person name="Martin F."/>
            <person name="Perotto S."/>
        </authorList>
    </citation>
    <scope>NUCLEOTIDE SEQUENCE [LARGE SCALE GENOMIC DNA]</scope>
    <source>
        <strain evidence="2 3">F</strain>
    </source>
</reference>
<accession>A0A2J6R9Y6</accession>
<name>A0A2J6R9Y6_HYAVF</name>
<proteinExistence type="predicted"/>
<dbReference type="Proteomes" id="UP000235786">
    <property type="component" value="Unassembled WGS sequence"/>
</dbReference>
<protein>
    <submittedName>
        <fullName evidence="2">Uncharacterized protein</fullName>
    </submittedName>
</protein>
<keyword evidence="3" id="KW-1185">Reference proteome</keyword>
<dbReference type="EMBL" id="KZ613952">
    <property type="protein sequence ID" value="PMD35330.1"/>
    <property type="molecule type" value="Genomic_DNA"/>
</dbReference>